<dbReference type="EMBL" id="RYZW01000168">
    <property type="protein sequence ID" value="TDZ39919.1"/>
    <property type="molecule type" value="Genomic_DNA"/>
</dbReference>
<organism evidence="2 3">
    <name type="scientific">Colletotrichum trifolii</name>
    <dbReference type="NCBI Taxonomy" id="5466"/>
    <lineage>
        <taxon>Eukaryota</taxon>
        <taxon>Fungi</taxon>
        <taxon>Dikarya</taxon>
        <taxon>Ascomycota</taxon>
        <taxon>Pezizomycotina</taxon>
        <taxon>Sordariomycetes</taxon>
        <taxon>Hypocreomycetidae</taxon>
        <taxon>Glomerellales</taxon>
        <taxon>Glomerellaceae</taxon>
        <taxon>Colletotrichum</taxon>
        <taxon>Colletotrichum orbiculare species complex</taxon>
    </lineage>
</organism>
<feature type="compositionally biased region" description="Polar residues" evidence="1">
    <location>
        <begin position="1"/>
        <end position="12"/>
    </location>
</feature>
<comment type="caution">
    <text evidence="2">The sequence shown here is derived from an EMBL/GenBank/DDBJ whole genome shotgun (WGS) entry which is preliminary data.</text>
</comment>
<evidence type="ECO:0000313" key="2">
    <source>
        <dbReference type="EMBL" id="TDZ39919.1"/>
    </source>
</evidence>
<accession>A0A4V6QEM2</accession>
<protein>
    <submittedName>
        <fullName evidence="2">Uncharacterized protein</fullName>
    </submittedName>
</protein>
<dbReference type="AlphaFoldDB" id="A0A4V6QEM2"/>
<feature type="region of interest" description="Disordered" evidence="1">
    <location>
        <begin position="1"/>
        <end position="29"/>
    </location>
</feature>
<feature type="compositionally biased region" description="Polar residues" evidence="1">
    <location>
        <begin position="19"/>
        <end position="29"/>
    </location>
</feature>
<gene>
    <name evidence="2" type="ORF">CTRI78_v010433</name>
</gene>
<evidence type="ECO:0000313" key="3">
    <source>
        <dbReference type="Proteomes" id="UP000295703"/>
    </source>
</evidence>
<dbReference type="Proteomes" id="UP000295703">
    <property type="component" value="Unassembled WGS sequence"/>
</dbReference>
<sequence>MGSSRFASTHAASTRLAAPSSSRPSIPCSNGTTMPPCVSSFYKTYLPCGSQAFARAVGSNAAGPCKSCLRLDRFVSLIRHGGASTLLTRSGEARQVPPKLTPRSTNSTFENYFRASHQSQRALWKSIPYRGGTSPSLKR</sequence>
<keyword evidence="3" id="KW-1185">Reference proteome</keyword>
<proteinExistence type="predicted"/>
<name>A0A4V6QEM2_COLTR</name>
<evidence type="ECO:0000256" key="1">
    <source>
        <dbReference type="SAM" id="MobiDB-lite"/>
    </source>
</evidence>
<reference evidence="2 3" key="1">
    <citation type="submission" date="2018-12" db="EMBL/GenBank/DDBJ databases">
        <title>Genome sequence and assembly of Colletotrichum trifolii.</title>
        <authorList>
            <person name="Gan P."/>
            <person name="Shirasu K."/>
        </authorList>
    </citation>
    <scope>NUCLEOTIDE SEQUENCE [LARGE SCALE GENOMIC DNA]</scope>
    <source>
        <strain evidence="2 3">543-2</strain>
    </source>
</reference>